<dbReference type="SMART" id="SM00033">
    <property type="entry name" value="CH"/>
    <property type="match status" value="1"/>
</dbReference>
<organism evidence="5 6">
    <name type="scientific">Caenorhabditis bovis</name>
    <dbReference type="NCBI Taxonomy" id="2654633"/>
    <lineage>
        <taxon>Eukaryota</taxon>
        <taxon>Metazoa</taxon>
        <taxon>Ecdysozoa</taxon>
        <taxon>Nematoda</taxon>
        <taxon>Chromadorea</taxon>
        <taxon>Rhabditida</taxon>
        <taxon>Rhabditina</taxon>
        <taxon>Rhabditomorpha</taxon>
        <taxon>Rhabditoidea</taxon>
        <taxon>Rhabditidae</taxon>
        <taxon>Peloderinae</taxon>
        <taxon>Caenorhabditis</taxon>
    </lineage>
</organism>
<dbReference type="PROSITE" id="PS50021">
    <property type="entry name" value="CH"/>
    <property type="match status" value="1"/>
</dbReference>
<feature type="compositionally biased region" description="Polar residues" evidence="3">
    <location>
        <begin position="399"/>
        <end position="411"/>
    </location>
</feature>
<gene>
    <name evidence="5" type="ORF">CBOVIS_LOCUS3107</name>
</gene>
<dbReference type="InterPro" id="IPR036872">
    <property type="entry name" value="CH_dom_sf"/>
</dbReference>
<feature type="compositionally biased region" description="Polar residues" evidence="3">
    <location>
        <begin position="421"/>
        <end position="435"/>
    </location>
</feature>
<dbReference type="Gene3D" id="1.10.418.10">
    <property type="entry name" value="Calponin-like domain"/>
    <property type="match status" value="1"/>
</dbReference>
<dbReference type="PANTHER" id="PTHR48051:SF21">
    <property type="entry name" value="CALPONIN-HOMOLOGY (CH) DOMAIN-CONTAINING PROTEIN"/>
    <property type="match status" value="1"/>
</dbReference>
<dbReference type="Pfam" id="PF00307">
    <property type="entry name" value="CH"/>
    <property type="match status" value="1"/>
</dbReference>
<feature type="region of interest" description="Disordered" evidence="3">
    <location>
        <begin position="399"/>
        <end position="435"/>
    </location>
</feature>
<dbReference type="InterPro" id="IPR001715">
    <property type="entry name" value="CH_dom"/>
</dbReference>
<dbReference type="SUPFAM" id="SSF52058">
    <property type="entry name" value="L domain-like"/>
    <property type="match status" value="1"/>
</dbReference>
<proteinExistence type="predicted"/>
<dbReference type="EMBL" id="CADEPM010000002">
    <property type="protein sequence ID" value="CAB3400097.1"/>
    <property type="molecule type" value="Genomic_DNA"/>
</dbReference>
<reference evidence="5 6" key="1">
    <citation type="submission" date="2020-04" db="EMBL/GenBank/DDBJ databases">
        <authorList>
            <person name="Laetsch R D."/>
            <person name="Stevens L."/>
            <person name="Kumar S."/>
            <person name="Blaxter L. M."/>
        </authorList>
    </citation>
    <scope>NUCLEOTIDE SEQUENCE [LARGE SCALE GENOMIC DNA]</scope>
</reference>
<keyword evidence="6" id="KW-1185">Reference proteome</keyword>
<dbReference type="InterPro" id="IPR032675">
    <property type="entry name" value="LRR_dom_sf"/>
</dbReference>
<dbReference type="GO" id="GO:0005737">
    <property type="term" value="C:cytoplasm"/>
    <property type="evidence" value="ECO:0007669"/>
    <property type="project" value="TreeGrafter"/>
</dbReference>
<dbReference type="SUPFAM" id="SSF47576">
    <property type="entry name" value="Calponin-homology domain, CH-domain"/>
    <property type="match status" value="1"/>
</dbReference>
<dbReference type="Pfam" id="PF13855">
    <property type="entry name" value="LRR_8"/>
    <property type="match status" value="1"/>
</dbReference>
<evidence type="ECO:0000259" key="4">
    <source>
        <dbReference type="PROSITE" id="PS50021"/>
    </source>
</evidence>
<dbReference type="InterPro" id="IPR050216">
    <property type="entry name" value="LRR_domain-containing"/>
</dbReference>
<feature type="region of interest" description="Disordered" evidence="3">
    <location>
        <begin position="1"/>
        <end position="47"/>
    </location>
</feature>
<evidence type="ECO:0000256" key="3">
    <source>
        <dbReference type="SAM" id="MobiDB-lite"/>
    </source>
</evidence>
<feature type="domain" description="Calponin-homology (CH)" evidence="4">
    <location>
        <begin position="511"/>
        <end position="622"/>
    </location>
</feature>
<name>A0A8S1EIQ9_9PELO</name>
<accession>A0A8S1EIQ9</accession>
<keyword evidence="2" id="KW-0677">Repeat</keyword>
<sequence length="634" mass="69957">MLTFSWTGKRKKKSDASDGGLSLTKSKSTSDHDSSEPSVSRSTTSTGSIHFGQSIPFTSSVGTSFKEAEYSGRLLLHGLRLQEFPIEAFENVDLLDIVLLDISDNRLSTLPADFSQFDCLISCIANNNRFRSIPTCICSIEQLTYIDFSCNEISHLPDGLFDLPLVTMLLAGNNISYLPEAIRRLGPTLTYLDLSGNDISVLQPHLRFLKSLRVLKLGKNAIEEFPSELCTSLELRSLDLSQNNLSYLPLDFIKMKDLRSLQLSSNPLRSPPIHVAERGIVHIFKWLEGRTSGSGSSVGSQDFLNDKRRFVISSEKHNDHNQSRTSRGINIDSFKAYAYDSKPENGNVPRTKEITEIKSSVHPRPSNVQITQNKITSLPSTREVVNGKENMRLTDEQNNNSTKTMVSSTKKPVSKVAPMMKNTSRPTSTTQNGNMQSKIGAIRKPASTNALTKKPSVPTSSVKREIPVKNDVSKTAPVRKSMETNLKTTALKINAGSTTTLNRATGIRPVASDVENARKVMREKLGPSFATTKGDMAFSMQISDGVELCKFVNKLQPSAITLATPNDSSIASMRSKLNAERFIQYCKKLGVPENTMCTSLDILSKRNPQRVARTLLSMVKLQALQVSPTNSIQC</sequence>
<evidence type="ECO:0000256" key="2">
    <source>
        <dbReference type="ARBA" id="ARBA00022737"/>
    </source>
</evidence>
<keyword evidence="1" id="KW-0433">Leucine-rich repeat</keyword>
<dbReference type="SMART" id="SM00369">
    <property type="entry name" value="LRR_TYP"/>
    <property type="match status" value="5"/>
</dbReference>
<dbReference type="PROSITE" id="PS51450">
    <property type="entry name" value="LRR"/>
    <property type="match status" value="2"/>
</dbReference>
<dbReference type="OrthoDB" id="660555at2759"/>
<evidence type="ECO:0000313" key="5">
    <source>
        <dbReference type="EMBL" id="CAB3400097.1"/>
    </source>
</evidence>
<comment type="caution">
    <text evidence="5">The sequence shown here is derived from an EMBL/GenBank/DDBJ whole genome shotgun (WGS) entry which is preliminary data.</text>
</comment>
<dbReference type="Proteomes" id="UP000494206">
    <property type="component" value="Unassembled WGS sequence"/>
</dbReference>
<evidence type="ECO:0000313" key="6">
    <source>
        <dbReference type="Proteomes" id="UP000494206"/>
    </source>
</evidence>
<dbReference type="Gene3D" id="3.80.10.10">
    <property type="entry name" value="Ribonuclease Inhibitor"/>
    <property type="match status" value="1"/>
</dbReference>
<dbReference type="PANTHER" id="PTHR48051">
    <property type="match status" value="1"/>
</dbReference>
<dbReference type="AlphaFoldDB" id="A0A8S1EIQ9"/>
<dbReference type="InterPro" id="IPR003591">
    <property type="entry name" value="Leu-rich_rpt_typical-subtyp"/>
</dbReference>
<protein>
    <recommendedName>
        <fullName evidence="4">Calponin-homology (CH) domain-containing protein</fullName>
    </recommendedName>
</protein>
<evidence type="ECO:0000256" key="1">
    <source>
        <dbReference type="ARBA" id="ARBA00022614"/>
    </source>
</evidence>
<feature type="compositionally biased region" description="Low complexity" evidence="3">
    <location>
        <begin position="36"/>
        <end position="46"/>
    </location>
</feature>
<dbReference type="InterPro" id="IPR001611">
    <property type="entry name" value="Leu-rich_rpt"/>
</dbReference>